<evidence type="ECO:0000259" key="10">
    <source>
        <dbReference type="PROSITE" id="PS00125"/>
    </source>
</evidence>
<feature type="region of interest" description="Disordered" evidence="9">
    <location>
        <begin position="361"/>
        <end position="541"/>
    </location>
</feature>
<dbReference type="InterPro" id="IPR006186">
    <property type="entry name" value="Ser/Thr-sp_prot-phosphatase"/>
</dbReference>
<keyword evidence="4" id="KW-0904">Protein phosphatase</keyword>
<evidence type="ECO:0000313" key="11">
    <source>
        <dbReference type="EMBL" id="KAK8841442.1"/>
    </source>
</evidence>
<feature type="compositionally biased region" description="Polar residues" evidence="9">
    <location>
        <begin position="497"/>
        <end position="516"/>
    </location>
</feature>
<protein>
    <recommendedName>
        <fullName evidence="8">Serine/threonine-protein phosphatase</fullName>
        <ecNumber evidence="8">3.1.3.16</ecNumber>
    </recommendedName>
</protein>
<dbReference type="EMBL" id="JAPFFF010000041">
    <property type="protein sequence ID" value="KAK8841442.1"/>
    <property type="molecule type" value="Genomic_DNA"/>
</dbReference>
<comment type="catalytic activity">
    <reaction evidence="7 8">
        <text>O-phospho-L-threonyl-[protein] + H2O = L-threonyl-[protein] + phosphate</text>
        <dbReference type="Rhea" id="RHEA:47004"/>
        <dbReference type="Rhea" id="RHEA-COMP:11060"/>
        <dbReference type="Rhea" id="RHEA-COMP:11605"/>
        <dbReference type="ChEBI" id="CHEBI:15377"/>
        <dbReference type="ChEBI" id="CHEBI:30013"/>
        <dbReference type="ChEBI" id="CHEBI:43474"/>
        <dbReference type="ChEBI" id="CHEBI:61977"/>
        <dbReference type="EC" id="3.1.3.16"/>
    </reaction>
</comment>
<gene>
    <name evidence="11" type="ORF">M9Y10_027059</name>
</gene>
<dbReference type="PRINTS" id="PR00114">
    <property type="entry name" value="STPHPHTASE"/>
</dbReference>
<evidence type="ECO:0000256" key="1">
    <source>
        <dbReference type="ARBA" id="ARBA00001936"/>
    </source>
</evidence>
<comment type="similarity">
    <text evidence="8">Belongs to the PPP phosphatase family.</text>
</comment>
<dbReference type="SUPFAM" id="SSF56300">
    <property type="entry name" value="Metallo-dependent phosphatases"/>
    <property type="match status" value="1"/>
</dbReference>
<comment type="cofactor">
    <cofactor evidence="1">
        <name>Mn(2+)</name>
        <dbReference type="ChEBI" id="CHEBI:29035"/>
    </cofactor>
</comment>
<evidence type="ECO:0000256" key="3">
    <source>
        <dbReference type="ARBA" id="ARBA00022801"/>
    </source>
</evidence>
<proteinExistence type="inferred from homology"/>
<dbReference type="PROSITE" id="PS00125">
    <property type="entry name" value="SER_THR_PHOSPHATASE"/>
    <property type="match status" value="1"/>
</dbReference>
<comment type="caution">
    <text evidence="11">The sequence shown here is derived from an EMBL/GenBank/DDBJ whole genome shotgun (WGS) entry which is preliminary data.</text>
</comment>
<keyword evidence="5" id="KW-0464">Manganese</keyword>
<evidence type="ECO:0000256" key="8">
    <source>
        <dbReference type="RuleBase" id="RU004273"/>
    </source>
</evidence>
<dbReference type="Gene3D" id="3.60.21.10">
    <property type="match status" value="1"/>
</dbReference>
<organism evidence="11 12">
    <name type="scientific">Tritrichomonas musculus</name>
    <dbReference type="NCBI Taxonomy" id="1915356"/>
    <lineage>
        <taxon>Eukaryota</taxon>
        <taxon>Metamonada</taxon>
        <taxon>Parabasalia</taxon>
        <taxon>Tritrichomonadida</taxon>
        <taxon>Tritrichomonadidae</taxon>
        <taxon>Tritrichomonas</taxon>
    </lineage>
</organism>
<dbReference type="SMART" id="SM00156">
    <property type="entry name" value="PP2Ac"/>
    <property type="match status" value="1"/>
</dbReference>
<dbReference type="Proteomes" id="UP001470230">
    <property type="component" value="Unassembled WGS sequence"/>
</dbReference>
<accession>A0ABR2H7A2</accession>
<evidence type="ECO:0000256" key="2">
    <source>
        <dbReference type="ARBA" id="ARBA00022723"/>
    </source>
</evidence>
<feature type="compositionally biased region" description="Polar residues" evidence="9">
    <location>
        <begin position="472"/>
        <end position="487"/>
    </location>
</feature>
<evidence type="ECO:0000256" key="6">
    <source>
        <dbReference type="ARBA" id="ARBA00047761"/>
    </source>
</evidence>
<keyword evidence="12" id="KW-1185">Reference proteome</keyword>
<feature type="compositionally biased region" description="Low complexity" evidence="9">
    <location>
        <begin position="517"/>
        <end position="535"/>
    </location>
</feature>
<dbReference type="PANTHER" id="PTHR11668:SF300">
    <property type="entry name" value="SERINE_THREONINE-PROTEIN PHOSPHATASE"/>
    <property type="match status" value="1"/>
</dbReference>
<evidence type="ECO:0000256" key="5">
    <source>
        <dbReference type="ARBA" id="ARBA00023211"/>
    </source>
</evidence>
<comment type="catalytic activity">
    <reaction evidence="6">
        <text>O-phospho-L-seryl-[protein] + H2O = L-seryl-[protein] + phosphate</text>
        <dbReference type="Rhea" id="RHEA:20629"/>
        <dbReference type="Rhea" id="RHEA-COMP:9863"/>
        <dbReference type="Rhea" id="RHEA-COMP:11604"/>
        <dbReference type="ChEBI" id="CHEBI:15377"/>
        <dbReference type="ChEBI" id="CHEBI:29999"/>
        <dbReference type="ChEBI" id="CHEBI:43474"/>
        <dbReference type="ChEBI" id="CHEBI:83421"/>
        <dbReference type="EC" id="3.1.3.16"/>
    </reaction>
</comment>
<dbReference type="EC" id="3.1.3.16" evidence="8"/>
<evidence type="ECO:0000256" key="9">
    <source>
        <dbReference type="SAM" id="MobiDB-lite"/>
    </source>
</evidence>
<evidence type="ECO:0000256" key="7">
    <source>
        <dbReference type="ARBA" id="ARBA00048336"/>
    </source>
</evidence>
<keyword evidence="2" id="KW-0479">Metal-binding</keyword>
<keyword evidence="3 8" id="KW-0378">Hydrolase</keyword>
<dbReference type="InterPro" id="IPR050341">
    <property type="entry name" value="PP1_catalytic_subunit"/>
</dbReference>
<evidence type="ECO:0000256" key="4">
    <source>
        <dbReference type="ARBA" id="ARBA00022912"/>
    </source>
</evidence>
<feature type="compositionally biased region" description="Polar residues" evidence="9">
    <location>
        <begin position="392"/>
        <end position="407"/>
    </location>
</feature>
<dbReference type="InterPro" id="IPR004843">
    <property type="entry name" value="Calcineurin-like_PHP"/>
</dbReference>
<dbReference type="InterPro" id="IPR029052">
    <property type="entry name" value="Metallo-depent_PP-like"/>
</dbReference>
<name>A0ABR2H7A2_9EUKA</name>
<dbReference type="CDD" id="cd00144">
    <property type="entry name" value="MPP_PPP_family"/>
    <property type="match status" value="1"/>
</dbReference>
<dbReference type="PANTHER" id="PTHR11668">
    <property type="entry name" value="SERINE/THREONINE PROTEIN PHOSPHATASE"/>
    <property type="match status" value="1"/>
</dbReference>
<evidence type="ECO:0000313" key="12">
    <source>
        <dbReference type="Proteomes" id="UP001470230"/>
    </source>
</evidence>
<feature type="domain" description="Serine/threonine specific protein phosphatases" evidence="10">
    <location>
        <begin position="134"/>
        <end position="139"/>
    </location>
</feature>
<reference evidence="11 12" key="1">
    <citation type="submission" date="2024-04" db="EMBL/GenBank/DDBJ databases">
        <title>Tritrichomonas musculus Genome.</title>
        <authorList>
            <person name="Alves-Ferreira E."/>
            <person name="Grigg M."/>
            <person name="Lorenzi H."/>
            <person name="Galac M."/>
        </authorList>
    </citation>
    <scope>NUCLEOTIDE SEQUENCE [LARGE SCALE GENOMIC DNA]</scope>
    <source>
        <strain evidence="11 12">EAF2021</strain>
    </source>
</reference>
<sequence>MNNTNSSESRKTFSKIYQCYRTLMSQDVSEYENQRSRLVFPILPIPILTELCNFTAKVFAEESIVLNLKGNYVIVGDLHGHILDLFRILRNFGHPPKQNYVFLGDLVDRGEFSTETVVLIFLMKCLYPENVFVIRGNHEFTELWPTCGFLTELETVYNESKTTSSLFMKAFSYLPLAAIVNDKYFCVHGGIGPEMLSVKEMMRMSRPIMDFDSEPVLSMVWSDLSNTIKEFEPSNRGTGYLFGEPALASYLDSQNLDVLVRGHECVLGGVEFSIRKKCITVFSASNYCGVTDNDAGVLILRPDAPPEPIKLKALHYINRETASYLKSSSETSFILSSKPINLNSPPHNPVSHNSPISFPKLNRGGFNSPIPERNHISEFPSANFDSNRPRQIHSNPSIAISRPGSTRRSFDRSVLIQQHEKEQFPSLPSIQPVLGSLPSPIGSPHSDPYSSNYYPEMRRPSRPRAAPKRSSIQSLPASPMPIQQPQVPINRKRRNRTLSLNDNLSQSQPRFENVNKSNSSSSSRISNAPSSSIAPKLALYE</sequence>
<dbReference type="Pfam" id="PF00149">
    <property type="entry name" value="Metallophos"/>
    <property type="match status" value="1"/>
</dbReference>